<keyword evidence="9" id="KW-0804">Transcription</keyword>
<evidence type="ECO:0000313" key="14">
    <source>
        <dbReference type="EMBL" id="GMJ12363.1"/>
    </source>
</evidence>
<protein>
    <submittedName>
        <fullName evidence="14">NAC domain containing protein 17, regulators of aox1a 2</fullName>
    </submittedName>
</protein>
<comment type="subcellular location">
    <subcellularLocation>
        <location evidence="2">Membrane</location>
        <topology evidence="2">Single-pass membrane protein</topology>
    </subcellularLocation>
    <subcellularLocation>
        <location evidence="1">Nucleus</location>
    </subcellularLocation>
</comment>
<proteinExistence type="predicted"/>
<keyword evidence="15" id="KW-1185">Reference proteome</keyword>
<evidence type="ECO:0000256" key="12">
    <source>
        <dbReference type="SAM" id="Phobius"/>
    </source>
</evidence>
<evidence type="ECO:0000256" key="4">
    <source>
        <dbReference type="ARBA" id="ARBA00022989"/>
    </source>
</evidence>
<reference evidence="14" key="1">
    <citation type="submission" date="2023-05" db="EMBL/GenBank/DDBJ databases">
        <title>Genome and transcriptome analyses reveal genes involved in the formation of fine ridges on petal epidermal cells in Hibiscus trionum.</title>
        <authorList>
            <person name="Koshimizu S."/>
            <person name="Masuda S."/>
            <person name="Ishii T."/>
            <person name="Shirasu K."/>
            <person name="Hoshino A."/>
            <person name="Arita M."/>
        </authorList>
    </citation>
    <scope>NUCLEOTIDE SEQUENCE</scope>
    <source>
        <strain evidence="14">Hamamatsu line</strain>
    </source>
</reference>
<evidence type="ECO:0000256" key="1">
    <source>
        <dbReference type="ARBA" id="ARBA00004123"/>
    </source>
</evidence>
<keyword evidence="7 12" id="KW-0472">Membrane</keyword>
<organism evidence="14 15">
    <name type="scientific">Hibiscus trionum</name>
    <name type="common">Flower of an hour</name>
    <dbReference type="NCBI Taxonomy" id="183268"/>
    <lineage>
        <taxon>Eukaryota</taxon>
        <taxon>Viridiplantae</taxon>
        <taxon>Streptophyta</taxon>
        <taxon>Embryophyta</taxon>
        <taxon>Tracheophyta</taxon>
        <taxon>Spermatophyta</taxon>
        <taxon>Magnoliopsida</taxon>
        <taxon>eudicotyledons</taxon>
        <taxon>Gunneridae</taxon>
        <taxon>Pentapetalae</taxon>
        <taxon>rosids</taxon>
        <taxon>malvids</taxon>
        <taxon>Malvales</taxon>
        <taxon>Malvaceae</taxon>
        <taxon>Malvoideae</taxon>
        <taxon>Hibiscus</taxon>
    </lineage>
</organism>
<dbReference type="EMBL" id="BSYR01000063">
    <property type="protein sequence ID" value="GMJ12363.1"/>
    <property type="molecule type" value="Genomic_DNA"/>
</dbReference>
<dbReference type="PROSITE" id="PS51005">
    <property type="entry name" value="NAC"/>
    <property type="match status" value="1"/>
</dbReference>
<evidence type="ECO:0000256" key="11">
    <source>
        <dbReference type="SAM" id="MobiDB-lite"/>
    </source>
</evidence>
<feature type="region of interest" description="Disordered" evidence="11">
    <location>
        <begin position="504"/>
        <end position="534"/>
    </location>
</feature>
<dbReference type="Gene3D" id="2.170.150.80">
    <property type="entry name" value="NAC domain"/>
    <property type="match status" value="1"/>
</dbReference>
<evidence type="ECO:0000256" key="7">
    <source>
        <dbReference type="ARBA" id="ARBA00023136"/>
    </source>
</evidence>
<dbReference type="Pfam" id="PF02365">
    <property type="entry name" value="NAM"/>
    <property type="match status" value="1"/>
</dbReference>
<comment type="caution">
    <text evidence="14">The sequence shown here is derived from an EMBL/GenBank/DDBJ whole genome shotgun (WGS) entry which is preliminary data.</text>
</comment>
<keyword evidence="8" id="KW-0010">Activator</keyword>
<dbReference type="InterPro" id="IPR036093">
    <property type="entry name" value="NAC_dom_sf"/>
</dbReference>
<evidence type="ECO:0000256" key="8">
    <source>
        <dbReference type="ARBA" id="ARBA00023159"/>
    </source>
</evidence>
<dbReference type="Proteomes" id="UP001165190">
    <property type="component" value="Unassembled WGS sequence"/>
</dbReference>
<dbReference type="PANTHER" id="PTHR31744:SF216">
    <property type="entry name" value="NAC TRANSCRIPTION FACTOR"/>
    <property type="match status" value="1"/>
</dbReference>
<evidence type="ECO:0000313" key="15">
    <source>
        <dbReference type="Proteomes" id="UP001165190"/>
    </source>
</evidence>
<dbReference type="InterPro" id="IPR003441">
    <property type="entry name" value="NAC-dom"/>
</dbReference>
<evidence type="ECO:0000259" key="13">
    <source>
        <dbReference type="PROSITE" id="PS51005"/>
    </source>
</evidence>
<evidence type="ECO:0000256" key="9">
    <source>
        <dbReference type="ARBA" id="ARBA00023163"/>
    </source>
</evidence>
<keyword evidence="4 12" id="KW-1133">Transmembrane helix</keyword>
<dbReference type="GO" id="GO:0006355">
    <property type="term" value="P:regulation of DNA-templated transcription"/>
    <property type="evidence" value="ECO:0007669"/>
    <property type="project" value="InterPro"/>
</dbReference>
<feature type="compositionally biased region" description="Polar residues" evidence="11">
    <location>
        <begin position="504"/>
        <end position="523"/>
    </location>
</feature>
<feature type="transmembrane region" description="Helical" evidence="12">
    <location>
        <begin position="601"/>
        <end position="624"/>
    </location>
</feature>
<name>A0A9W7JCZ0_HIBTR</name>
<evidence type="ECO:0000256" key="6">
    <source>
        <dbReference type="ARBA" id="ARBA00023125"/>
    </source>
</evidence>
<evidence type="ECO:0000256" key="10">
    <source>
        <dbReference type="ARBA" id="ARBA00023242"/>
    </source>
</evidence>
<evidence type="ECO:0000256" key="3">
    <source>
        <dbReference type="ARBA" id="ARBA00022692"/>
    </source>
</evidence>
<dbReference type="SUPFAM" id="SSF101941">
    <property type="entry name" value="NAC domain"/>
    <property type="match status" value="1"/>
</dbReference>
<sequence>MKVTAAAAAATADSCFGDDQVWPPGFRFHPTDEELVLYYLKRKICKKRIKLDIIRETDVYKWDPEELPGQSILKSGDRQWFFFCPRDRKYPNGARSNRATIHGYWKATGKDRTVTCNSRTVGIKKTLVFYRGRAPSGERTDWVMHEYTLDEEELKRCQNVKDYYALYKLYKKSGPGPKNGEQYGAPFKEEVWANEEYDSSPVDTITPVKAADEAIPGDNVKAHAQDLSIEEFMRQLADEPPLPQPQAHANHVLPQVASVDETQSTLLDPSPRDILFPEPVGVIHGQGSFDFSQSPTSQLQLQDAPEVTSGVDHFEHSPQLREVDFLEIDDLLGPEPLVSDVEKPMENVLFNEVDGLCEFDLYHDAAMFLQDIGPIDQGMVPLSYDNMIHQAGYQLESQSNMSLMDQQLQPQMNGYGDNMLNQVGYQSSSGPNVNVMDQQLMFRSTVDQEGYHDQNQQQQLQLQMNGSGDMLNQLDYYDPNQQLQTDQINGSLWAHDQSGDVFSPSGSNLGNASPTSGFVNNVTKQDQGDKNDGGGGWFSSSLWSFVESIPTTPASASERPLVNRAFERMSSFSKLKLNASVSAMNGSSSGTARRKNSNRGFFIISILGALCAVLWFLIGTVRVLGKPIS</sequence>
<accession>A0A9W7JCZ0</accession>
<keyword evidence="3 12" id="KW-0812">Transmembrane</keyword>
<dbReference type="OrthoDB" id="1929298at2759"/>
<dbReference type="PANTHER" id="PTHR31744">
    <property type="entry name" value="PROTEIN CUP-SHAPED COTYLEDON 2-RELATED"/>
    <property type="match status" value="1"/>
</dbReference>
<evidence type="ECO:0000256" key="2">
    <source>
        <dbReference type="ARBA" id="ARBA00004167"/>
    </source>
</evidence>
<dbReference type="GO" id="GO:0016020">
    <property type="term" value="C:membrane"/>
    <property type="evidence" value="ECO:0007669"/>
    <property type="project" value="UniProtKB-SubCell"/>
</dbReference>
<dbReference type="GO" id="GO:0000976">
    <property type="term" value="F:transcription cis-regulatory region binding"/>
    <property type="evidence" value="ECO:0007669"/>
    <property type="project" value="UniProtKB-ARBA"/>
</dbReference>
<dbReference type="AlphaFoldDB" id="A0A9W7JCZ0"/>
<keyword evidence="5" id="KW-0805">Transcription regulation</keyword>
<dbReference type="FunFam" id="2.170.150.80:FF:000002">
    <property type="entry name" value="Nac domain-containing protein 86"/>
    <property type="match status" value="1"/>
</dbReference>
<gene>
    <name evidence="14" type="ORF">HRI_004905500</name>
</gene>
<dbReference type="GO" id="GO:0005634">
    <property type="term" value="C:nucleus"/>
    <property type="evidence" value="ECO:0007669"/>
    <property type="project" value="UniProtKB-SubCell"/>
</dbReference>
<feature type="domain" description="NAC" evidence="13">
    <location>
        <begin position="22"/>
        <end position="172"/>
    </location>
</feature>
<evidence type="ECO:0000256" key="5">
    <source>
        <dbReference type="ARBA" id="ARBA00023015"/>
    </source>
</evidence>
<keyword evidence="10" id="KW-0539">Nucleus</keyword>
<keyword evidence="6" id="KW-0238">DNA-binding</keyword>